<evidence type="ECO:0000256" key="2">
    <source>
        <dbReference type="ARBA" id="ARBA00006248"/>
    </source>
</evidence>
<dbReference type="CDD" id="cd13318">
    <property type="entry name" value="PH_IQSEC"/>
    <property type="match status" value="1"/>
</dbReference>
<dbReference type="SUPFAM" id="SSF48425">
    <property type="entry name" value="Sec7 domain"/>
    <property type="match status" value="1"/>
</dbReference>
<dbReference type="InterPro" id="IPR011993">
    <property type="entry name" value="PH-like_dom_sf"/>
</dbReference>
<dbReference type="Pfam" id="PF16453">
    <property type="entry name" value="IQ_SEC7_PH"/>
    <property type="match status" value="1"/>
</dbReference>
<feature type="region of interest" description="Disordered" evidence="6">
    <location>
        <begin position="332"/>
        <end position="398"/>
    </location>
</feature>
<dbReference type="InterPro" id="IPR023394">
    <property type="entry name" value="Sec7_C_sf"/>
</dbReference>
<feature type="domain" description="SEC7" evidence="7">
    <location>
        <begin position="421"/>
        <end position="607"/>
    </location>
</feature>
<evidence type="ECO:0000259" key="7">
    <source>
        <dbReference type="PROSITE" id="PS50190"/>
    </source>
</evidence>
<organism evidence="8 9">
    <name type="scientific">Cinara cedri</name>
    <dbReference type="NCBI Taxonomy" id="506608"/>
    <lineage>
        <taxon>Eukaryota</taxon>
        <taxon>Metazoa</taxon>
        <taxon>Ecdysozoa</taxon>
        <taxon>Arthropoda</taxon>
        <taxon>Hexapoda</taxon>
        <taxon>Insecta</taxon>
        <taxon>Pterygota</taxon>
        <taxon>Neoptera</taxon>
        <taxon>Paraneoptera</taxon>
        <taxon>Hemiptera</taxon>
        <taxon>Sternorrhyncha</taxon>
        <taxon>Aphidomorpha</taxon>
        <taxon>Aphidoidea</taxon>
        <taxon>Aphididae</taxon>
        <taxon>Lachninae</taxon>
        <taxon>Cinara</taxon>
    </lineage>
</organism>
<dbReference type="Gene3D" id="1.10.1000.11">
    <property type="entry name" value="Arf Nucleotide-binding Site Opener,domain 2"/>
    <property type="match status" value="1"/>
</dbReference>
<dbReference type="GO" id="GO:0005085">
    <property type="term" value="F:guanyl-nucleotide exchange factor activity"/>
    <property type="evidence" value="ECO:0007669"/>
    <property type="project" value="InterPro"/>
</dbReference>
<dbReference type="AlphaFoldDB" id="A0A5E4N4I1"/>
<proteinExistence type="inferred from homology"/>
<name>A0A5E4N4I1_9HEMI</name>
<dbReference type="Gene3D" id="2.30.29.30">
    <property type="entry name" value="Pleckstrin-homology domain (PH domain)/Phosphotyrosine-binding domain (PTB)"/>
    <property type="match status" value="1"/>
</dbReference>
<comment type="subcellular location">
    <subcellularLocation>
        <location evidence="1">Cytoplasm</location>
    </subcellularLocation>
</comment>
<evidence type="ECO:0000256" key="6">
    <source>
        <dbReference type="SAM" id="MobiDB-lite"/>
    </source>
</evidence>
<dbReference type="SMART" id="SM00222">
    <property type="entry name" value="Sec7"/>
    <property type="match status" value="1"/>
</dbReference>
<gene>
    <name evidence="8" type="ORF">CINCED_3A005141</name>
</gene>
<dbReference type="SUPFAM" id="SSF50729">
    <property type="entry name" value="PH domain-like"/>
    <property type="match status" value="1"/>
</dbReference>
<keyword evidence="4" id="KW-0597">Phosphoprotein</keyword>
<dbReference type="InterPro" id="IPR001849">
    <property type="entry name" value="PH_domain"/>
</dbReference>
<feature type="compositionally biased region" description="Polar residues" evidence="6">
    <location>
        <begin position="221"/>
        <end position="231"/>
    </location>
</feature>
<evidence type="ECO:0000313" key="9">
    <source>
        <dbReference type="Proteomes" id="UP000325440"/>
    </source>
</evidence>
<sequence length="825" mass="94103">MCDDNKRLLQKSANGLGSRQAPVGGHATTAYNVGVPLEQSMDIINQQCQEIYDLRTQLNLVMNERDMLLSEVGRLKFNMELYDQRMMAQDTSRENSFEKSNNRIYLSPCEQHNPWTSTLSKNNAVQPYHTSASYELSQDLIEKQIELLERKYGGIRARHAVLVIQRAFRHYMLVKKFAHITAMAKAEKRLSKRLDDTQSLRSHDSQINIRSGSLRERRSGYSPSKCNSLPRSRSGRCDLNYYYSLESTCSHYYTHTAHNYSYNDMQIKEDGSFQEDFTNHQMMPNYLCGNLGTNSDTYRQAHSSSNCSNQYGNSISSSCMFSETSSIGYTSNISKNKIPPEVPKRTSSISFRPLRDQHQPSALNKMSDSGSISSVQSSGSDGSISSQSHNLNQTNSSVDSSMLSNSIVSWNKKSQISDVIRKRQYRIGLNLFNKKPSKGIIYLVCRGFLDNAPHAVARFLISRKGLSKQMIGEYLGDLQNPFNAAVLEYFAQEIDLSGMQIDVALRKFQTYFRMPGEAQKIERIMEVFSHRYCHCNRDVVAKLRNLDTVFILAFSIIMLNTDLHTPNLKPERRMKLNDFIKNLRGIDDFCDIDKDMLVGIYERIKANDFKPGSDHVTQVLKVQSTIVGKKPNLALPHRRLVCYCRLYEVIDIYKKERPGVHQREVFLFNDLLVITKILSKKKNSVTYTFRQSYPLNGLTVSLFQMPHYQFGIKLTQRLDGRLLITFNARNDHDRCKFVEDIRESISEMDEMENLRIESELERHRHGHNNLSVSSNSQNRDSGVDIDLGPLPSPVCNSKQNSDSSLGNNTSGQQAATSTRAALTVN</sequence>
<feature type="compositionally biased region" description="Polar residues" evidence="6">
    <location>
        <begin position="768"/>
        <end position="780"/>
    </location>
</feature>
<dbReference type="PANTHER" id="PTHR10663:SF342">
    <property type="entry name" value="FI21420P1"/>
    <property type="match status" value="1"/>
</dbReference>
<evidence type="ECO:0000313" key="8">
    <source>
        <dbReference type="EMBL" id="VVC36507.1"/>
    </source>
</evidence>
<comment type="similarity">
    <text evidence="2">Belongs to the BRAG family.</text>
</comment>
<keyword evidence="9" id="KW-1185">Reference proteome</keyword>
<dbReference type="FunFam" id="1.10.220.20:FF:000001">
    <property type="entry name" value="IQ motif and SEC7 domain-containing protein 1"/>
    <property type="match status" value="1"/>
</dbReference>
<dbReference type="GO" id="GO:0030036">
    <property type="term" value="P:actin cytoskeleton organization"/>
    <property type="evidence" value="ECO:0007669"/>
    <property type="project" value="TreeGrafter"/>
</dbReference>
<evidence type="ECO:0000256" key="5">
    <source>
        <dbReference type="ARBA" id="ARBA00023054"/>
    </source>
</evidence>
<accession>A0A5E4N4I1</accession>
<dbReference type="CDD" id="cd00171">
    <property type="entry name" value="Sec7"/>
    <property type="match status" value="1"/>
</dbReference>
<dbReference type="FunFam" id="1.10.1000.11:FF:000009">
    <property type="entry name" value="IQ motif and SEC7 domain-containing protein"/>
    <property type="match status" value="1"/>
</dbReference>
<evidence type="ECO:0000256" key="4">
    <source>
        <dbReference type="ARBA" id="ARBA00022553"/>
    </source>
</evidence>
<dbReference type="InterPro" id="IPR033742">
    <property type="entry name" value="IQSEC_PH"/>
</dbReference>
<evidence type="ECO:0000256" key="3">
    <source>
        <dbReference type="ARBA" id="ARBA00022490"/>
    </source>
</evidence>
<dbReference type="InterPro" id="IPR000904">
    <property type="entry name" value="Sec7_dom"/>
</dbReference>
<feature type="region of interest" description="Disordered" evidence="6">
    <location>
        <begin position="192"/>
        <end position="231"/>
    </location>
</feature>
<keyword evidence="5" id="KW-0175">Coiled coil</keyword>
<dbReference type="PANTHER" id="PTHR10663">
    <property type="entry name" value="GUANYL-NUCLEOTIDE EXCHANGE FACTOR"/>
    <property type="match status" value="1"/>
</dbReference>
<evidence type="ECO:0000256" key="1">
    <source>
        <dbReference type="ARBA" id="ARBA00004496"/>
    </source>
</evidence>
<dbReference type="GO" id="GO:0032012">
    <property type="term" value="P:regulation of ARF protein signal transduction"/>
    <property type="evidence" value="ECO:0007669"/>
    <property type="project" value="InterPro"/>
</dbReference>
<keyword evidence="3" id="KW-0963">Cytoplasm</keyword>
<feature type="compositionally biased region" description="Low complexity" evidence="6">
    <location>
        <begin position="367"/>
        <end position="388"/>
    </location>
</feature>
<dbReference type="EMBL" id="CABPRJ010001434">
    <property type="protein sequence ID" value="VVC36507.1"/>
    <property type="molecule type" value="Genomic_DNA"/>
</dbReference>
<dbReference type="InterPro" id="IPR035999">
    <property type="entry name" value="Sec7_dom_sf"/>
</dbReference>
<dbReference type="SMART" id="SM00233">
    <property type="entry name" value="PH"/>
    <property type="match status" value="1"/>
</dbReference>
<dbReference type="Proteomes" id="UP000325440">
    <property type="component" value="Unassembled WGS sequence"/>
</dbReference>
<feature type="compositionally biased region" description="Basic and acidic residues" evidence="6">
    <location>
        <begin position="192"/>
        <end position="204"/>
    </location>
</feature>
<reference evidence="8 9" key="1">
    <citation type="submission" date="2019-08" db="EMBL/GenBank/DDBJ databases">
        <authorList>
            <person name="Alioto T."/>
            <person name="Alioto T."/>
            <person name="Gomez Garrido J."/>
        </authorList>
    </citation>
    <scope>NUCLEOTIDE SEQUENCE [LARGE SCALE GENOMIC DNA]</scope>
</reference>
<dbReference type="Gene3D" id="1.10.220.20">
    <property type="match status" value="1"/>
</dbReference>
<feature type="compositionally biased region" description="Polar residues" evidence="6">
    <location>
        <begin position="794"/>
        <end position="825"/>
    </location>
</feature>
<dbReference type="PROSITE" id="PS50190">
    <property type="entry name" value="SEC7"/>
    <property type="match status" value="1"/>
</dbReference>
<dbReference type="GO" id="GO:0005737">
    <property type="term" value="C:cytoplasm"/>
    <property type="evidence" value="ECO:0007669"/>
    <property type="project" value="UniProtKB-SubCell"/>
</dbReference>
<protein>
    <submittedName>
        <fullName evidence="8">Sec7 domain,Pleckstrin homology domain,IQ motif and SEC7 domain-containing protein, PH domain,PH domain</fullName>
    </submittedName>
</protein>
<dbReference type="OrthoDB" id="430364at2759"/>
<feature type="region of interest" description="Disordered" evidence="6">
    <location>
        <begin position="767"/>
        <end position="825"/>
    </location>
</feature>
<dbReference type="Pfam" id="PF01369">
    <property type="entry name" value="Sec7"/>
    <property type="match status" value="1"/>
</dbReference>